<comment type="caution">
    <text evidence="3">The sequence shown here is derived from an EMBL/GenBank/DDBJ whole genome shotgun (WGS) entry which is preliminary data.</text>
</comment>
<keyword evidence="4" id="KW-1185">Reference proteome</keyword>
<evidence type="ECO:0000256" key="2">
    <source>
        <dbReference type="SAM" id="SignalP"/>
    </source>
</evidence>
<dbReference type="EMBL" id="JBBPCO010000016">
    <property type="protein sequence ID" value="MEK8090827.1"/>
    <property type="molecule type" value="Genomic_DNA"/>
</dbReference>
<feature type="compositionally biased region" description="Basic and acidic residues" evidence="1">
    <location>
        <begin position="43"/>
        <end position="100"/>
    </location>
</feature>
<protein>
    <recommendedName>
        <fullName evidence="5">DUF3106 domain-containing protein</fullName>
    </recommendedName>
</protein>
<reference evidence="3 4" key="1">
    <citation type="submission" date="2024-04" db="EMBL/GenBank/DDBJ databases">
        <authorList>
            <person name="Abashina T."/>
            <person name="Shaikin A."/>
        </authorList>
    </citation>
    <scope>NUCLEOTIDE SEQUENCE [LARGE SCALE GENOMIC DNA]</scope>
    <source>
        <strain evidence="3 4">AAFK</strain>
    </source>
</reference>
<evidence type="ECO:0000256" key="1">
    <source>
        <dbReference type="SAM" id="MobiDB-lite"/>
    </source>
</evidence>
<sequence length="100" mass="11642">MLNWLPLSAGLLGLLLLLPPAQASTLDPEFAAQAGTALQLARGGDERDPDMQRRLQEWRDMPADKRERIKEKREMYERLDPAEKQRLRDEFRARQSRERG</sequence>
<evidence type="ECO:0000313" key="4">
    <source>
        <dbReference type="Proteomes" id="UP001446205"/>
    </source>
</evidence>
<feature type="signal peptide" evidence="2">
    <location>
        <begin position="1"/>
        <end position="23"/>
    </location>
</feature>
<keyword evidence="2" id="KW-0732">Signal</keyword>
<feature type="chain" id="PRO_5047417529" description="DUF3106 domain-containing protein" evidence="2">
    <location>
        <begin position="24"/>
        <end position="100"/>
    </location>
</feature>
<feature type="region of interest" description="Disordered" evidence="1">
    <location>
        <begin position="40"/>
        <end position="100"/>
    </location>
</feature>
<dbReference type="Proteomes" id="UP001446205">
    <property type="component" value="Unassembled WGS sequence"/>
</dbReference>
<accession>A0ABU9DBE6</accession>
<proteinExistence type="predicted"/>
<dbReference type="RefSeq" id="WP_341371882.1">
    <property type="nucleotide sequence ID" value="NZ_JBBPCO010000016.1"/>
</dbReference>
<gene>
    <name evidence="3" type="ORF">WOB96_13800</name>
</gene>
<name>A0ABU9DBE6_9PROT</name>
<organism evidence="3 4">
    <name type="scientific">Thermithiobacillus plumbiphilus</name>
    <dbReference type="NCBI Taxonomy" id="1729899"/>
    <lineage>
        <taxon>Bacteria</taxon>
        <taxon>Pseudomonadati</taxon>
        <taxon>Pseudomonadota</taxon>
        <taxon>Acidithiobacillia</taxon>
        <taxon>Acidithiobacillales</taxon>
        <taxon>Thermithiobacillaceae</taxon>
        <taxon>Thermithiobacillus</taxon>
    </lineage>
</organism>
<evidence type="ECO:0000313" key="3">
    <source>
        <dbReference type="EMBL" id="MEK8090827.1"/>
    </source>
</evidence>
<evidence type="ECO:0008006" key="5">
    <source>
        <dbReference type="Google" id="ProtNLM"/>
    </source>
</evidence>